<gene>
    <name evidence="2" type="ORF">BOTBODRAFT_297996</name>
</gene>
<dbReference type="OrthoDB" id="124582at2759"/>
<name>A0A067MUV7_BOTB1</name>
<dbReference type="PANTHER" id="PTHR33099:SF7">
    <property type="entry name" value="MYND-TYPE DOMAIN-CONTAINING PROTEIN"/>
    <property type="match status" value="1"/>
</dbReference>
<organism evidence="2 3">
    <name type="scientific">Botryobasidium botryosum (strain FD-172 SS1)</name>
    <dbReference type="NCBI Taxonomy" id="930990"/>
    <lineage>
        <taxon>Eukaryota</taxon>
        <taxon>Fungi</taxon>
        <taxon>Dikarya</taxon>
        <taxon>Basidiomycota</taxon>
        <taxon>Agaricomycotina</taxon>
        <taxon>Agaricomycetes</taxon>
        <taxon>Cantharellales</taxon>
        <taxon>Botryobasidiaceae</taxon>
        <taxon>Botryobasidium</taxon>
    </lineage>
</organism>
<evidence type="ECO:0000256" key="1">
    <source>
        <dbReference type="SAM" id="MobiDB-lite"/>
    </source>
</evidence>
<dbReference type="AlphaFoldDB" id="A0A067MUV7"/>
<reference evidence="3" key="1">
    <citation type="journal article" date="2014" name="Proc. Natl. Acad. Sci. U.S.A.">
        <title>Extensive sampling of basidiomycete genomes demonstrates inadequacy of the white-rot/brown-rot paradigm for wood decay fungi.</title>
        <authorList>
            <person name="Riley R."/>
            <person name="Salamov A.A."/>
            <person name="Brown D.W."/>
            <person name="Nagy L.G."/>
            <person name="Floudas D."/>
            <person name="Held B.W."/>
            <person name="Levasseur A."/>
            <person name="Lombard V."/>
            <person name="Morin E."/>
            <person name="Otillar R."/>
            <person name="Lindquist E.A."/>
            <person name="Sun H."/>
            <person name="LaButti K.M."/>
            <person name="Schmutz J."/>
            <person name="Jabbour D."/>
            <person name="Luo H."/>
            <person name="Baker S.E."/>
            <person name="Pisabarro A.G."/>
            <person name="Walton J.D."/>
            <person name="Blanchette R.A."/>
            <person name="Henrissat B."/>
            <person name="Martin F."/>
            <person name="Cullen D."/>
            <person name="Hibbett D.S."/>
            <person name="Grigoriev I.V."/>
        </authorList>
    </citation>
    <scope>NUCLEOTIDE SEQUENCE [LARGE SCALE GENOMIC DNA]</scope>
    <source>
        <strain evidence="3">FD-172 SS1</strain>
    </source>
</reference>
<dbReference type="HOGENOM" id="CLU_007520_1_2_1"/>
<dbReference type="Gene3D" id="2.60.120.620">
    <property type="entry name" value="q2cbj1_9rhob like domain"/>
    <property type="match status" value="1"/>
</dbReference>
<proteinExistence type="predicted"/>
<feature type="region of interest" description="Disordered" evidence="1">
    <location>
        <begin position="1140"/>
        <end position="1173"/>
    </location>
</feature>
<evidence type="ECO:0000313" key="2">
    <source>
        <dbReference type="EMBL" id="KDQ15311.1"/>
    </source>
</evidence>
<protein>
    <submittedName>
        <fullName evidence="2">Uncharacterized protein</fullName>
    </submittedName>
</protein>
<dbReference type="InParanoid" id="A0A067MUV7"/>
<dbReference type="PANTHER" id="PTHR33099">
    <property type="entry name" value="FE2OG DIOXYGENASE DOMAIN-CONTAINING PROTEIN"/>
    <property type="match status" value="1"/>
</dbReference>
<feature type="compositionally biased region" description="Polar residues" evidence="1">
    <location>
        <begin position="14"/>
        <end position="29"/>
    </location>
</feature>
<feature type="compositionally biased region" description="Acidic residues" evidence="1">
    <location>
        <begin position="31"/>
        <end position="51"/>
    </location>
</feature>
<feature type="region of interest" description="Disordered" evidence="1">
    <location>
        <begin position="1"/>
        <end position="63"/>
    </location>
</feature>
<dbReference type="EMBL" id="KL198033">
    <property type="protein sequence ID" value="KDQ15311.1"/>
    <property type="molecule type" value="Genomic_DNA"/>
</dbReference>
<dbReference type="Proteomes" id="UP000027195">
    <property type="component" value="Unassembled WGS sequence"/>
</dbReference>
<keyword evidence="3" id="KW-1185">Reference proteome</keyword>
<sequence length="1173" mass="127854">MASDNKTIEPDNSPGVSSGDSKLTFQFETGINDESDDPSDSEESDSDEEETEPRVKNPSTNIRGDLEKIISSATEIFKGSFYFRKHCDAPNPALRLVPGNIGTVGLPLAEGAANQIIAHSTQVSFAAGEQPVAKDTWEMDGGLVNFDNPAWHSFILDLATQVCKGLGIDFHASKLKIQLYKLLLYGTGSHSLPRQYTENAEGMFATMIVNLPSAFTGGAVHISHAGLPAVIDSSMNSLITTSVVAWYTGVTHEMKPITSGYRLALSYNLIHTMKVPRPSLPAIHGLLAQLRHILLSWKQSGYSGPRKIVYLFQNTHRSAAALRDSQGPDARLVSFLEAVAKELGFELGMATCQLTLSGEAYDSRGSRRCAYDEYDEDDDVEFAEDPERDMTITDLIDLKGFSISDEVLMDDKDEKGQAIPANISRALESGSCDEQEYDSYCGGGLKRHYFRSVLVIWPSLRDEEIAYGSGYLDHALGSLRAATSTKPHREERRFIEDALASRHPDAGPDEGLQSVCAAACQWCDLKLWHRAMDTRGGYDNLEKLGLDYIMDAVAEFGYNDMLPSIAKMLQKDTNNARRFKLLEQIELDAMAKGDSSVRDWVSKERGAVLGSLGPLAVGEGKLLIEYVKAPGGIAALQHKIVPRVEFNSNPRELLSLALALHAEQVKEGGCFKSSADKEIGSRMRTRLLSRAIKRENFFELVESSMEASSSISYRRRTPSTKLTEQYLEACLNTGNEALIVDVVKQLTAVLYTTGGAGPTTGERDSVLIALVPYFSKMVEERSDSLPSLPSAAIDLFYKTTIPLLLAQMQKAGLKGDEVTSMVRAAAIAGGVKSLEHTILPKFKAAVRGPDTYKLFIRRLRAREAQFALKPSPTSSIPAIVTDLLTTMTSQLDLTVAKSAAATIDMLEFCYETKNGPRYADVLSKLVKDGSRRVDCVESFLLPLIPDLVGFASRHGISATAPPLVSYFHTVIALWMKGSLDSRPPAKSVLLACAEKIECKCEFCPAVLKFLSSTAPSLELFGIGAPKAKHLESALKSAGVGAVATWSIAMTTPRGFKVTKKHEPHQASKWESSKQKSISALKSISTDENVLVSVFGGNKYSNLMRYLDVPWINAALRAEPGSVISTAEPLASASAISATHAYPPATRPAPEDTEINPSKRRKVDHANAETIDLI</sequence>
<evidence type="ECO:0000313" key="3">
    <source>
        <dbReference type="Proteomes" id="UP000027195"/>
    </source>
</evidence>
<accession>A0A067MUV7</accession>